<gene>
    <name evidence="2" type="ORF">KY227_002622</name>
</gene>
<organism evidence="2">
    <name type="scientific">Citrobacter freundii</name>
    <dbReference type="NCBI Taxonomy" id="546"/>
    <lineage>
        <taxon>Bacteria</taxon>
        <taxon>Pseudomonadati</taxon>
        <taxon>Pseudomonadota</taxon>
        <taxon>Gammaproteobacteria</taxon>
        <taxon>Enterobacterales</taxon>
        <taxon>Enterobacteriaceae</taxon>
        <taxon>Citrobacter</taxon>
        <taxon>Citrobacter freundii complex</taxon>
    </lineage>
</organism>
<name>A0AAD2SGA9_CITFR</name>
<comment type="caution">
    <text evidence="2">The sequence shown here is derived from an EMBL/GenBank/DDBJ whole genome shotgun (WGS) entry which is preliminary data.</text>
</comment>
<protein>
    <submittedName>
        <fullName evidence="2">Uncharacterized protein</fullName>
    </submittedName>
</protein>
<evidence type="ECO:0000313" key="2">
    <source>
        <dbReference type="EMBL" id="EHT9939540.1"/>
    </source>
</evidence>
<evidence type="ECO:0000256" key="1">
    <source>
        <dbReference type="SAM" id="Phobius"/>
    </source>
</evidence>
<dbReference type="RefSeq" id="WP_252773041.1">
    <property type="nucleotide sequence ID" value="NZ_JAMXKM010000004.1"/>
</dbReference>
<proteinExistence type="predicted"/>
<feature type="transmembrane region" description="Helical" evidence="1">
    <location>
        <begin position="7"/>
        <end position="27"/>
    </location>
</feature>
<reference evidence="2" key="1">
    <citation type="submission" date="2021-07" db="EMBL/GenBank/DDBJ databases">
        <authorList>
            <consortium name="Clinical and Environmental Microbiology Branch: Whole genome sequencing antimicrobial resistance pathogens in the healthcare setting"/>
        </authorList>
    </citation>
    <scope>NUCLEOTIDE SEQUENCE</scope>
    <source>
        <strain evidence="2">2021DK-00049</strain>
    </source>
</reference>
<keyword evidence="1" id="KW-1133">Transmembrane helix</keyword>
<keyword evidence="1" id="KW-0812">Transmembrane</keyword>
<accession>A0AAD2SGA9</accession>
<sequence>MFKLIGFLFKIITSFIKFILWCIFGGVKKNKKTSENIRSDYKEEFVISSNESALPSQAEDIVITPPKSTQKRLFGSLFEKNKKKTECVSENNEKQSVKITKTYAEEFIEDLRSKKTGYDKELDSYIDDIALFVDGYNSSIILHSELGREYCFERLNAIIHIYCLKRYINPMVIFFPSYFEKCRDLFDVAYIDKMSNWQFKGHYKNHNESSKVKQKFSLISHDIFNRFVHPDLYFNCSAFGRIKYALCMDRTAIYINGGEPEISIIRWENITRLSFDEKVHTLSVNSRESGIIFDDNGRELIKQAVSYFKKINNMPQNKIISRLDISINDAYRFKEKYGEDLSRLFS</sequence>
<dbReference type="EMBL" id="ABBJDF010000014">
    <property type="protein sequence ID" value="EHT9939540.1"/>
    <property type="molecule type" value="Genomic_DNA"/>
</dbReference>
<dbReference type="AlphaFoldDB" id="A0AAD2SGA9"/>
<keyword evidence="1" id="KW-0472">Membrane</keyword>